<accession>A0A519BH03</accession>
<dbReference type="CDD" id="cd17933">
    <property type="entry name" value="DEXSc_RecD-like"/>
    <property type="match status" value="1"/>
</dbReference>
<protein>
    <recommendedName>
        <fullName evidence="4">AAA+ ATPase domain-containing protein</fullName>
    </recommendedName>
</protein>
<evidence type="ECO:0000256" key="3">
    <source>
        <dbReference type="SAM" id="MobiDB-lite"/>
    </source>
</evidence>
<feature type="domain" description="AAA+ ATPase" evidence="4">
    <location>
        <begin position="442"/>
        <end position="606"/>
    </location>
</feature>
<organism evidence="5 6">
    <name type="scientific">Acididesulfobacter guangdongensis</name>
    <dbReference type="NCBI Taxonomy" id="2597225"/>
    <lineage>
        <taxon>Bacteria</taxon>
        <taxon>Deltaproteobacteria</taxon>
        <taxon>Candidatus Acidulodesulfobacterales</taxon>
        <taxon>Candidatus Acididesulfobacter</taxon>
    </lineage>
</organism>
<dbReference type="InterPro" id="IPR027785">
    <property type="entry name" value="UvrD-like_helicase_C"/>
</dbReference>
<dbReference type="Pfam" id="PF18335">
    <property type="entry name" value="SH3_13"/>
    <property type="match status" value="1"/>
</dbReference>
<keyword evidence="1" id="KW-0547">Nucleotide-binding</keyword>
<dbReference type="Proteomes" id="UP000316562">
    <property type="component" value="Unassembled WGS sequence"/>
</dbReference>
<dbReference type="Gene3D" id="3.40.50.300">
    <property type="entry name" value="P-loop containing nucleotide triphosphate hydrolases"/>
    <property type="match status" value="2"/>
</dbReference>
<feature type="region of interest" description="Disordered" evidence="3">
    <location>
        <begin position="1"/>
        <end position="34"/>
    </location>
</feature>
<dbReference type="SUPFAM" id="SSF52540">
    <property type="entry name" value="P-loop containing nucleoside triphosphate hydrolases"/>
    <property type="match status" value="2"/>
</dbReference>
<dbReference type="GO" id="GO:0005524">
    <property type="term" value="F:ATP binding"/>
    <property type="evidence" value="ECO:0007669"/>
    <property type="project" value="UniProtKB-KW"/>
</dbReference>
<dbReference type="InterPro" id="IPR003593">
    <property type="entry name" value="AAA+_ATPase"/>
</dbReference>
<dbReference type="HAMAP" id="MF_01488">
    <property type="entry name" value="RecD2"/>
    <property type="match status" value="1"/>
</dbReference>
<evidence type="ECO:0000256" key="1">
    <source>
        <dbReference type="ARBA" id="ARBA00022741"/>
    </source>
</evidence>
<dbReference type="Pfam" id="PF14490">
    <property type="entry name" value="HHH_RecD2"/>
    <property type="match status" value="1"/>
</dbReference>
<reference evidence="5 6" key="1">
    <citation type="journal article" date="2019" name="ISME J.">
        <title>Insights into ecological role of a new deltaproteobacterial order Candidatus Acidulodesulfobacterales by metagenomics and metatranscriptomics.</title>
        <authorList>
            <person name="Tan S."/>
            <person name="Liu J."/>
            <person name="Fang Y."/>
            <person name="Hedlund B.P."/>
            <person name="Lian Z.H."/>
            <person name="Huang L.Y."/>
            <person name="Li J.T."/>
            <person name="Huang L.N."/>
            <person name="Li W.J."/>
            <person name="Jiang H.C."/>
            <person name="Dong H.L."/>
            <person name="Shu W.S."/>
        </authorList>
    </citation>
    <scope>NUCLEOTIDE SEQUENCE [LARGE SCALE GENOMIC DNA]</scope>
    <source>
        <strain evidence="5">AP2</strain>
    </source>
</reference>
<dbReference type="GO" id="GO:0043139">
    <property type="term" value="F:5'-3' DNA helicase activity"/>
    <property type="evidence" value="ECO:0007669"/>
    <property type="project" value="InterPro"/>
</dbReference>
<sequence>MNDKSLQSKSNAEVKPQESEVNSAKDGGPQTYDNSQSQIIHGTIKSIIFYNQTNGFIILRLFSKDRMLIASGNFFDMPVVDSKIKLKGRYIYHKKYGYQFNFDEYELFLATTKTAIINYLSSSIFKGIGKFLAEEIYNKFKEETLNIIDNEPERIREVRGIGDVKINFVIEGIKSSAGLRRAIMFFKPYQFSDYQIKAIYNKFKEKSIQLAKENPYIFTEIKGIGFKKADIMANKLGISKHDTNRIKEAVKYLINELCINNGNTFVYFSDIKNNISEMIDDFGNNDETGINGDININADVDSNADADAEQVNFNFKDLKKFIIELSTAKQIIIDPPFLFSDFNNENFDVCQTDFNMRKIYLPVYYYSELRIAKELKRLLPYDKYNNENNNSSGGEGCNTAHKDSGASAHNAVHTDADTGEAAHNFSEFLTEEQKNAVMNALKYKISIISGGPGTGKSTIIKEICKIHNKKNIALTSLSGKAAQRLEAIIFAADEKNNDKHNDFDAAEGSTYSISTIHRLLKATINRETNESYFTYNENNKLPFDLVVIDEMSMVDAVIFSQLLKALKDEAKLVLVGDVNQLPSVNPGDLLRDLINFNERIIPSVFLTKVFRQNEGGLINLNAHNLLNNKKFITYKANNLNEFKHDDIKDIKVKINEDVKVPDGKKAKKHNEFMIKYKKIYDEKETGKMYVLEDFIDFIKKVKNKRIEKQMTNKDVYINNHNNNHNHRVDFNDIQVLTPMRKGDLGYFKLNTILQEIFNPIENINGSEDTFICNGVQFRVNDRVIQIKNNYDLDVFNGDTGVIISIDHIGKTMTVNFSKPVTYDFLDVYSNLSLAYALSIHKSQGSEFDNVIIIFHQTHYMMLKKNLLYTAITRGKKNVVIFGTFKAFSIAMHSKIEERNSGLKDRLKEIFQ</sequence>
<dbReference type="PANTHER" id="PTHR43788:SF6">
    <property type="entry name" value="DNA HELICASE B"/>
    <property type="match status" value="1"/>
</dbReference>
<dbReference type="GO" id="GO:0017116">
    <property type="term" value="F:single-stranded DNA helicase activity"/>
    <property type="evidence" value="ECO:0007669"/>
    <property type="project" value="TreeGrafter"/>
</dbReference>
<comment type="caution">
    <text evidence="5">The sequence shown here is derived from an EMBL/GenBank/DDBJ whole genome shotgun (WGS) entry which is preliminary data.</text>
</comment>
<evidence type="ECO:0000259" key="4">
    <source>
        <dbReference type="SMART" id="SM00382"/>
    </source>
</evidence>
<dbReference type="InterPro" id="IPR055446">
    <property type="entry name" value="RecD2_N_OB"/>
</dbReference>
<feature type="compositionally biased region" description="Polar residues" evidence="3">
    <location>
        <begin position="1"/>
        <end position="11"/>
    </location>
</feature>
<dbReference type="Pfam" id="PF13538">
    <property type="entry name" value="UvrD_C_2"/>
    <property type="match status" value="1"/>
</dbReference>
<dbReference type="GO" id="GO:0006310">
    <property type="term" value="P:DNA recombination"/>
    <property type="evidence" value="ECO:0007669"/>
    <property type="project" value="InterPro"/>
</dbReference>
<dbReference type="Pfam" id="PF13245">
    <property type="entry name" value="AAA_19"/>
    <property type="match status" value="1"/>
</dbReference>
<dbReference type="InterPro" id="IPR027417">
    <property type="entry name" value="P-loop_NTPase"/>
</dbReference>
<dbReference type="EMBL" id="SGBC01000002">
    <property type="protein sequence ID" value="RZD16539.1"/>
    <property type="molecule type" value="Genomic_DNA"/>
</dbReference>
<dbReference type="GO" id="GO:0003677">
    <property type="term" value="F:DNA binding"/>
    <property type="evidence" value="ECO:0007669"/>
    <property type="project" value="InterPro"/>
</dbReference>
<evidence type="ECO:0000313" key="5">
    <source>
        <dbReference type="EMBL" id="RZD16539.1"/>
    </source>
</evidence>
<dbReference type="PANTHER" id="PTHR43788">
    <property type="entry name" value="DNA2/NAM7 HELICASE FAMILY MEMBER"/>
    <property type="match status" value="1"/>
</dbReference>
<dbReference type="InterPro" id="IPR041451">
    <property type="entry name" value="RecD2_SH13"/>
</dbReference>
<dbReference type="Gene3D" id="2.30.30.940">
    <property type="match status" value="1"/>
</dbReference>
<evidence type="ECO:0000256" key="2">
    <source>
        <dbReference type="ARBA" id="ARBA00022840"/>
    </source>
</evidence>
<feature type="region of interest" description="Disordered" evidence="3">
    <location>
        <begin position="387"/>
        <end position="410"/>
    </location>
</feature>
<proteinExistence type="inferred from homology"/>
<evidence type="ECO:0000313" key="6">
    <source>
        <dbReference type="Proteomes" id="UP000316562"/>
    </source>
</evidence>
<name>A0A519BH03_ACIG2</name>
<dbReference type="SMART" id="SM00382">
    <property type="entry name" value="AAA"/>
    <property type="match status" value="1"/>
</dbReference>
<dbReference type="InterPro" id="IPR050534">
    <property type="entry name" value="Coronavir_polyprotein_1ab"/>
</dbReference>
<dbReference type="AlphaFoldDB" id="A0A519BH03"/>
<dbReference type="InterPro" id="IPR006345">
    <property type="entry name" value="RecD2"/>
</dbReference>
<dbReference type="CDD" id="cd18809">
    <property type="entry name" value="SF1_C_RecD"/>
    <property type="match status" value="1"/>
</dbReference>
<keyword evidence="2" id="KW-0067">ATP-binding</keyword>
<dbReference type="GO" id="GO:0009338">
    <property type="term" value="C:exodeoxyribonuclease V complex"/>
    <property type="evidence" value="ECO:0007669"/>
    <property type="project" value="TreeGrafter"/>
</dbReference>
<dbReference type="Gene3D" id="1.10.10.2220">
    <property type="match status" value="1"/>
</dbReference>
<gene>
    <name evidence="5" type="ORF">EVJ46_05880</name>
</gene>
<dbReference type="Pfam" id="PF23139">
    <property type="entry name" value="OB_YrrC"/>
    <property type="match status" value="1"/>
</dbReference>
<dbReference type="InterPro" id="IPR029493">
    <property type="entry name" value="RecD2-like_HHH"/>
</dbReference>